<dbReference type="RefSeq" id="XP_045289467.1">
    <property type="nucleotide sequence ID" value="XM_045429572.1"/>
</dbReference>
<sequence length="117" mass="13032">MESQRRHHSQTLFWDEHTYGIELGTGSKLVIVRLWTAAKVPQTFFYLVYAPLASSNPGAKSASHQVVVQRRQTIFVCIVISITALGPVLLRRTEMCPDTQMNSQLAAAFVTQAIRSG</sequence>
<keyword evidence="3" id="KW-1185">Reference proteome</keyword>
<gene>
    <name evidence="2" type="ORF">HCBG_02523</name>
</gene>
<evidence type="ECO:0000313" key="2">
    <source>
        <dbReference type="EMBL" id="EEH08986.1"/>
    </source>
</evidence>
<reference evidence="2" key="1">
    <citation type="submission" date="2009-02" db="EMBL/GenBank/DDBJ databases">
        <title>The Genome Sequence of Ajellomyces capsulatus strain G186AR.</title>
        <authorList>
            <consortium name="The Broad Institute Genome Sequencing Platform"/>
            <person name="Champion M."/>
            <person name="Cuomo C."/>
            <person name="Ma L.-J."/>
            <person name="Henn M.R."/>
            <person name="Sil A."/>
            <person name="Goldman B."/>
            <person name="Young S.K."/>
            <person name="Kodira C.D."/>
            <person name="Zeng Q."/>
            <person name="Koehrsen M."/>
            <person name="Alvarado L."/>
            <person name="Berlin A."/>
            <person name="Borenstein D."/>
            <person name="Chen Z."/>
            <person name="Engels R."/>
            <person name="Freedman E."/>
            <person name="Gellesch M."/>
            <person name="Goldberg J."/>
            <person name="Griggs A."/>
            <person name="Gujja S."/>
            <person name="Heiman D."/>
            <person name="Hepburn T."/>
            <person name="Howarth C."/>
            <person name="Jen D."/>
            <person name="Larson L."/>
            <person name="Lewis B."/>
            <person name="Mehta T."/>
            <person name="Park D."/>
            <person name="Pearson M."/>
            <person name="Roberts A."/>
            <person name="Saif S."/>
            <person name="Shea T."/>
            <person name="Shenoy N."/>
            <person name="Sisk P."/>
            <person name="Stolte C."/>
            <person name="Sykes S."/>
            <person name="Walk T."/>
            <person name="White J."/>
            <person name="Yandava C."/>
            <person name="Klein B."/>
            <person name="McEwen J.G."/>
            <person name="Puccia R."/>
            <person name="Goldman G.H."/>
            <person name="Felipe M.S."/>
            <person name="Nino-Vega G."/>
            <person name="San-Blas G."/>
            <person name="Taylor J."/>
            <person name="Mendoza L."/>
            <person name="Galagan J."/>
            <person name="Nusbaum C."/>
            <person name="Birren B."/>
        </authorList>
    </citation>
    <scope>NUCLEOTIDE SEQUENCE</scope>
    <source>
        <strain evidence="2">G186AR</strain>
    </source>
</reference>
<dbReference type="AlphaFoldDB" id="C0NGQ1"/>
<proteinExistence type="predicted"/>
<dbReference type="Proteomes" id="UP000001631">
    <property type="component" value="Unassembled WGS sequence"/>
</dbReference>
<dbReference type="EMBL" id="GG663365">
    <property type="protein sequence ID" value="EEH08986.1"/>
    <property type="molecule type" value="Genomic_DNA"/>
</dbReference>
<feature type="transmembrane region" description="Helical" evidence="1">
    <location>
        <begin position="73"/>
        <end position="90"/>
    </location>
</feature>
<dbReference type="HOGENOM" id="CLU_2084183_0_0_1"/>
<dbReference type="GeneID" id="69035539"/>
<protein>
    <submittedName>
        <fullName evidence="2">Uncharacterized protein</fullName>
    </submittedName>
</protein>
<keyword evidence="1" id="KW-1133">Transmembrane helix</keyword>
<accession>C0NGQ1</accession>
<name>C0NGQ1_AJECG</name>
<keyword evidence="1" id="KW-0472">Membrane</keyword>
<evidence type="ECO:0000256" key="1">
    <source>
        <dbReference type="SAM" id="Phobius"/>
    </source>
</evidence>
<organism evidence="2 3">
    <name type="scientific">Ajellomyces capsulatus (strain G186AR / H82 / ATCC MYA-2454 / RMSCC 2432)</name>
    <name type="common">Darling's disease fungus</name>
    <name type="synonym">Histoplasma capsulatum</name>
    <dbReference type="NCBI Taxonomy" id="447093"/>
    <lineage>
        <taxon>Eukaryota</taxon>
        <taxon>Fungi</taxon>
        <taxon>Dikarya</taxon>
        <taxon>Ascomycota</taxon>
        <taxon>Pezizomycotina</taxon>
        <taxon>Eurotiomycetes</taxon>
        <taxon>Eurotiomycetidae</taxon>
        <taxon>Onygenales</taxon>
        <taxon>Ajellomycetaceae</taxon>
        <taxon>Histoplasma</taxon>
    </lineage>
</organism>
<dbReference type="InParanoid" id="C0NGQ1"/>
<evidence type="ECO:0000313" key="3">
    <source>
        <dbReference type="Proteomes" id="UP000001631"/>
    </source>
</evidence>
<keyword evidence="1" id="KW-0812">Transmembrane</keyword>